<feature type="domain" description="PAS" evidence="10">
    <location>
        <begin position="144"/>
        <end position="218"/>
    </location>
</feature>
<dbReference type="Gene3D" id="3.30.565.10">
    <property type="entry name" value="Histidine kinase-like ATPase, C-terminal domain"/>
    <property type="match status" value="1"/>
</dbReference>
<dbReference type="Pfam" id="PF08448">
    <property type="entry name" value="PAS_4"/>
    <property type="match status" value="1"/>
</dbReference>
<reference evidence="13" key="1">
    <citation type="journal article" date="2019" name="Int. J. Syst. Evol. Microbiol.">
        <title>The Global Catalogue of Microorganisms (GCM) 10K type strain sequencing project: providing services to taxonomists for standard genome sequencing and annotation.</title>
        <authorList>
            <consortium name="The Broad Institute Genomics Platform"/>
            <consortium name="The Broad Institute Genome Sequencing Center for Infectious Disease"/>
            <person name="Wu L."/>
            <person name="Ma J."/>
        </authorList>
    </citation>
    <scope>NUCLEOTIDE SEQUENCE [LARGE SCALE GENOMIC DNA]</scope>
    <source>
        <strain evidence="13">NBRC 3250</strain>
    </source>
</reference>
<dbReference type="NCBIfam" id="TIGR00229">
    <property type="entry name" value="sensory_box"/>
    <property type="match status" value="1"/>
</dbReference>
<evidence type="ECO:0000256" key="2">
    <source>
        <dbReference type="ARBA" id="ARBA00012438"/>
    </source>
</evidence>
<evidence type="ECO:0000256" key="1">
    <source>
        <dbReference type="ARBA" id="ARBA00000085"/>
    </source>
</evidence>
<dbReference type="InterPro" id="IPR013656">
    <property type="entry name" value="PAS_4"/>
</dbReference>
<dbReference type="InterPro" id="IPR003594">
    <property type="entry name" value="HATPase_dom"/>
</dbReference>
<dbReference type="InterPro" id="IPR029016">
    <property type="entry name" value="GAF-like_dom_sf"/>
</dbReference>
<dbReference type="SMART" id="SM00388">
    <property type="entry name" value="HisKA"/>
    <property type="match status" value="1"/>
</dbReference>
<dbReference type="CDD" id="cd00130">
    <property type="entry name" value="PAS"/>
    <property type="match status" value="2"/>
</dbReference>
<evidence type="ECO:0000313" key="13">
    <source>
        <dbReference type="Proteomes" id="UP001156672"/>
    </source>
</evidence>
<dbReference type="PANTHER" id="PTHR43065:SF42">
    <property type="entry name" value="TWO-COMPONENT SENSOR PPRA"/>
    <property type="match status" value="1"/>
</dbReference>
<evidence type="ECO:0000259" key="10">
    <source>
        <dbReference type="PROSITE" id="PS50112"/>
    </source>
</evidence>
<feature type="compositionally biased region" description="Basic and acidic residues" evidence="7">
    <location>
        <begin position="1"/>
        <end position="12"/>
    </location>
</feature>
<feature type="domain" description="Histidine kinase" evidence="8">
    <location>
        <begin position="848"/>
        <end position="1073"/>
    </location>
</feature>
<keyword evidence="13" id="KW-1185">Reference proteome</keyword>
<dbReference type="SUPFAM" id="SSF47384">
    <property type="entry name" value="Homodimeric domain of signal transducing histidine kinase"/>
    <property type="match status" value="1"/>
</dbReference>
<proteinExistence type="predicted"/>
<evidence type="ECO:0000256" key="4">
    <source>
        <dbReference type="ARBA" id="ARBA00022679"/>
    </source>
</evidence>
<feature type="domain" description="PAS" evidence="10">
    <location>
        <begin position="714"/>
        <end position="784"/>
    </location>
</feature>
<dbReference type="PANTHER" id="PTHR43065">
    <property type="entry name" value="SENSOR HISTIDINE KINASE"/>
    <property type="match status" value="1"/>
</dbReference>
<dbReference type="Gene3D" id="3.40.50.2300">
    <property type="match status" value="1"/>
</dbReference>
<dbReference type="SUPFAM" id="SSF52172">
    <property type="entry name" value="CheY-like"/>
    <property type="match status" value="1"/>
</dbReference>
<dbReference type="PRINTS" id="PR00344">
    <property type="entry name" value="BCTRLSENSOR"/>
</dbReference>
<comment type="caution">
    <text evidence="12">The sequence shown here is derived from an EMBL/GenBank/DDBJ whole genome shotgun (WGS) entry which is preliminary data.</text>
</comment>
<dbReference type="InterPro" id="IPR011006">
    <property type="entry name" value="CheY-like_superfamily"/>
</dbReference>
<dbReference type="PROSITE" id="PS50112">
    <property type="entry name" value="PAS"/>
    <property type="match status" value="2"/>
</dbReference>
<dbReference type="SMART" id="SM00387">
    <property type="entry name" value="HATPase_c"/>
    <property type="match status" value="1"/>
</dbReference>
<dbReference type="InterPro" id="IPR035965">
    <property type="entry name" value="PAS-like_dom_sf"/>
</dbReference>
<dbReference type="SMART" id="SM00091">
    <property type="entry name" value="PAS"/>
    <property type="match status" value="3"/>
</dbReference>
<dbReference type="InterPro" id="IPR000700">
    <property type="entry name" value="PAS-assoc_C"/>
</dbReference>
<accession>A0ABQ5WY95</accession>
<evidence type="ECO:0000256" key="5">
    <source>
        <dbReference type="ARBA" id="ARBA00022777"/>
    </source>
</evidence>
<dbReference type="Pfam" id="PF02518">
    <property type="entry name" value="HATPase_c"/>
    <property type="match status" value="1"/>
</dbReference>
<evidence type="ECO:0000256" key="7">
    <source>
        <dbReference type="SAM" id="MobiDB-lite"/>
    </source>
</evidence>
<dbReference type="Gene3D" id="3.30.450.40">
    <property type="match status" value="1"/>
</dbReference>
<comment type="catalytic activity">
    <reaction evidence="1">
        <text>ATP + protein L-histidine = ADP + protein N-phospho-L-histidine.</text>
        <dbReference type="EC" id="2.7.13.3"/>
    </reaction>
</comment>
<dbReference type="InterPro" id="IPR036890">
    <property type="entry name" value="HATPase_C_sf"/>
</dbReference>
<evidence type="ECO:0000313" key="12">
    <source>
        <dbReference type="EMBL" id="GLQ68012.1"/>
    </source>
</evidence>
<dbReference type="EMBL" id="BSNW01000005">
    <property type="protein sequence ID" value="GLQ68012.1"/>
    <property type="molecule type" value="Genomic_DNA"/>
</dbReference>
<dbReference type="SUPFAM" id="SSF55781">
    <property type="entry name" value="GAF domain-like"/>
    <property type="match status" value="1"/>
</dbReference>
<dbReference type="PROSITE" id="PS50110">
    <property type="entry name" value="RESPONSE_REGULATORY"/>
    <property type="match status" value="1"/>
</dbReference>
<dbReference type="PROSITE" id="PS50109">
    <property type="entry name" value="HIS_KIN"/>
    <property type="match status" value="1"/>
</dbReference>
<dbReference type="SUPFAM" id="SSF55785">
    <property type="entry name" value="PYP-like sensor domain (PAS domain)"/>
    <property type="match status" value="4"/>
</dbReference>
<dbReference type="SMART" id="SM00448">
    <property type="entry name" value="REC"/>
    <property type="match status" value="1"/>
</dbReference>
<evidence type="ECO:0000259" key="8">
    <source>
        <dbReference type="PROSITE" id="PS50109"/>
    </source>
</evidence>
<dbReference type="InterPro" id="IPR013655">
    <property type="entry name" value="PAS_fold_3"/>
</dbReference>
<dbReference type="EC" id="2.7.13.3" evidence="2"/>
<evidence type="ECO:0000256" key="6">
    <source>
        <dbReference type="PROSITE-ProRule" id="PRU00169"/>
    </source>
</evidence>
<dbReference type="RefSeq" id="WP_062029893.1">
    <property type="nucleotide sequence ID" value="NZ_BEWL01000004.1"/>
</dbReference>
<feature type="domain" description="Response regulatory" evidence="9">
    <location>
        <begin position="1098"/>
        <end position="1214"/>
    </location>
</feature>
<dbReference type="InterPro" id="IPR000014">
    <property type="entry name" value="PAS"/>
</dbReference>
<name>A0ABQ5WY95_9PROT</name>
<evidence type="ECO:0000259" key="11">
    <source>
        <dbReference type="PROSITE" id="PS50113"/>
    </source>
</evidence>
<dbReference type="InterPro" id="IPR003661">
    <property type="entry name" value="HisK_dim/P_dom"/>
</dbReference>
<dbReference type="SUPFAM" id="SSF55874">
    <property type="entry name" value="ATPase domain of HSP90 chaperone/DNA topoisomerase II/histidine kinase"/>
    <property type="match status" value="1"/>
</dbReference>
<dbReference type="Gene3D" id="3.30.450.20">
    <property type="entry name" value="PAS domain"/>
    <property type="match status" value="4"/>
</dbReference>
<keyword evidence="4" id="KW-0808">Transferase</keyword>
<dbReference type="InterPro" id="IPR003018">
    <property type="entry name" value="GAF"/>
</dbReference>
<dbReference type="PROSITE" id="PS50113">
    <property type="entry name" value="PAC"/>
    <property type="match status" value="1"/>
</dbReference>
<dbReference type="InterPro" id="IPR001789">
    <property type="entry name" value="Sig_transdc_resp-reg_receiver"/>
</dbReference>
<evidence type="ECO:0000259" key="9">
    <source>
        <dbReference type="PROSITE" id="PS50110"/>
    </source>
</evidence>
<sequence>MDLVQETDRETEAQMLHPSPSGGRASILCVHLLALAAAEGGGEAALLVRDTQGVRVLGGGGSAIAAEGAACLMDGQSLGVCTVCLLSVRSGAVEVWLCVRQNAPALEHVRALCALQVDDLLREHAAPPTPEEHATLEHATVERMQLRMQRVADTADVAFYRCDFAMRMVTGDARFAGLWGLAPERLAVGVPIDELLEFLHPDDRFIYDDSIEDELRDEGGYELRFRILVPSRFSYQSAHPSAAEHAPQDTPMLRHVLLRGWREDESRPDGRRSVGLAMDVSSASLTAEALRSSESFTRLLLSSLPDCIHILDCDGCIRFVNEGGVRSMEMDSPIIMHGLPWVDLWRGQPRRRAALAVQSALEGETARFQGYAMTMKGARRFWDVVVTPVLGEDGDVQRLLAIGRDLTDANQSAERLQLALDAGAIAGTWMWDDSTSRMMGDARLALTLGLDPACLREGVMPNIIYDAVDSRDRFAVVQAVTAATRRGGKCRFEFRAETPEGQRWFEGNGRCDLGDEGRVARFPGIVFDIDRSKRQALRQAALVELGDQLRALDDTSMMEEVAARIICRELNASGAGYGMVNDDGTGMTVGGIAEAGRPLVGVRMFADYGEFRSPLGRGEPVAITDVHTDTLTAGSGARYTAEGIVAFLAIPIFKFGRFVGLMFVCHDVPHVWTDEEIVFTRAVADRTHASMRQARTQQQIRDLNVMLEERILQRTRERDRLWNIAKDLFVIIDRHGYYVAVSPSWEEMQGYRMDELAGLRLDALCHPDDKRTVRDTFARLMEGTPWPAAGLDVRMRRHDGTWRTYNWSCNDEGDAIYAIGRDLTRRNELEEQLRQAQKMEAVGQLTGGLAHDFNNLLAGIGGGLELLGLRIAQGRTEGLGRYITASQEAVRRAASLTHRLLAFSRRQTLDPSPTDMNVLVRGLESLLRGTVGPGIDLVLDLQPDLWRTRVDANQLENAILNLCINARDAMHDQGSTLLLKSANWILGDAGSVETAIPPGDYVVLTVQDEGCGMPPEIVQRAFDPFFTTKPQGAGTGLGLSMIYGFTQQSGGKVEIRSAPGHGTAVSLWLPRYEGRETLRPEPPPLPSAPQPRLLEGLRVLVVDDEEAVRMIVTDMVADLGGIVQGACDGPSAKALVAEGAPPSLLISDIGMPGGMNGRELGEQMLTRWPSLKVLFITGYAEQNILGNQALAPGCALLVKPFTVETFNRKLALLLNGD</sequence>
<feature type="modified residue" description="4-aspartylphosphate" evidence="6">
    <location>
        <position position="1148"/>
    </location>
</feature>
<dbReference type="Gene3D" id="1.10.287.130">
    <property type="match status" value="1"/>
</dbReference>
<dbReference type="SMART" id="SM00065">
    <property type="entry name" value="GAF"/>
    <property type="match status" value="1"/>
</dbReference>
<dbReference type="InterPro" id="IPR036097">
    <property type="entry name" value="HisK_dim/P_sf"/>
</dbReference>
<dbReference type="Pfam" id="PF00072">
    <property type="entry name" value="Response_reg"/>
    <property type="match status" value="1"/>
</dbReference>
<dbReference type="Pfam" id="PF08447">
    <property type="entry name" value="PAS_3"/>
    <property type="match status" value="1"/>
</dbReference>
<dbReference type="InterPro" id="IPR005467">
    <property type="entry name" value="His_kinase_dom"/>
</dbReference>
<organism evidence="12 13">
    <name type="scientific">Gluconobacter albidus</name>
    <dbReference type="NCBI Taxonomy" id="318683"/>
    <lineage>
        <taxon>Bacteria</taxon>
        <taxon>Pseudomonadati</taxon>
        <taxon>Pseudomonadota</taxon>
        <taxon>Alphaproteobacteria</taxon>
        <taxon>Acetobacterales</taxon>
        <taxon>Acetobacteraceae</taxon>
        <taxon>Gluconobacter</taxon>
    </lineage>
</organism>
<evidence type="ECO:0000256" key="3">
    <source>
        <dbReference type="ARBA" id="ARBA00022553"/>
    </source>
</evidence>
<feature type="region of interest" description="Disordered" evidence="7">
    <location>
        <begin position="1"/>
        <end position="21"/>
    </location>
</feature>
<keyword evidence="5" id="KW-0418">Kinase</keyword>
<dbReference type="Pfam" id="PF00512">
    <property type="entry name" value="HisKA"/>
    <property type="match status" value="1"/>
</dbReference>
<dbReference type="Pfam" id="PF01590">
    <property type="entry name" value="GAF"/>
    <property type="match status" value="1"/>
</dbReference>
<keyword evidence="3 6" id="KW-0597">Phosphoprotein</keyword>
<protein>
    <recommendedName>
        <fullName evidence="2">histidine kinase</fullName>
        <ecNumber evidence="2">2.7.13.3</ecNumber>
    </recommendedName>
</protein>
<dbReference type="InterPro" id="IPR004358">
    <property type="entry name" value="Sig_transdc_His_kin-like_C"/>
</dbReference>
<dbReference type="Proteomes" id="UP001156672">
    <property type="component" value="Unassembled WGS sequence"/>
</dbReference>
<gene>
    <name evidence="12" type="ORF">GCM10007866_04600</name>
</gene>
<feature type="domain" description="PAC" evidence="11">
    <location>
        <begin position="366"/>
        <end position="418"/>
    </location>
</feature>